<accession>A0ABQ3J513</accession>
<dbReference type="PANTHER" id="PTHR10091:SF0">
    <property type="entry name" value="GALACTOSE MUTAROTASE"/>
    <property type="match status" value="1"/>
</dbReference>
<dbReference type="NCBIfam" id="NF008277">
    <property type="entry name" value="PRK11055.1"/>
    <property type="match status" value="1"/>
</dbReference>
<dbReference type="SUPFAM" id="SSF74650">
    <property type="entry name" value="Galactose mutarotase-like"/>
    <property type="match status" value="1"/>
</dbReference>
<name>A0ABQ3J513_9GAMM</name>
<dbReference type="InterPro" id="IPR015443">
    <property type="entry name" value="Aldose_1-epimerase"/>
</dbReference>
<reference evidence="7" key="1">
    <citation type="journal article" date="2019" name="Int. J. Syst. Evol. Microbiol.">
        <title>The Global Catalogue of Microorganisms (GCM) 10K type strain sequencing project: providing services to taxonomists for standard genome sequencing and annotation.</title>
        <authorList>
            <consortium name="The Broad Institute Genomics Platform"/>
            <consortium name="The Broad Institute Genome Sequencing Center for Infectious Disease"/>
            <person name="Wu L."/>
            <person name="Ma J."/>
        </authorList>
    </citation>
    <scope>NUCLEOTIDE SEQUENCE [LARGE SCALE GENOMIC DNA]</scope>
    <source>
        <strain evidence="7">CGMCC 1.15922</strain>
    </source>
</reference>
<dbReference type="Pfam" id="PF01263">
    <property type="entry name" value="Aldose_epim"/>
    <property type="match status" value="1"/>
</dbReference>
<evidence type="ECO:0000256" key="1">
    <source>
        <dbReference type="ARBA" id="ARBA00005028"/>
    </source>
</evidence>
<comment type="caution">
    <text evidence="6">The sequence shown here is derived from an EMBL/GenBank/DDBJ whole genome shotgun (WGS) entry which is preliminary data.</text>
</comment>
<dbReference type="Proteomes" id="UP000626370">
    <property type="component" value="Unassembled WGS sequence"/>
</dbReference>
<evidence type="ECO:0000256" key="2">
    <source>
        <dbReference type="ARBA" id="ARBA00006206"/>
    </source>
</evidence>
<organism evidence="6 7">
    <name type="scientific">Thalassotalea profundi</name>
    <dbReference type="NCBI Taxonomy" id="2036687"/>
    <lineage>
        <taxon>Bacteria</taxon>
        <taxon>Pseudomonadati</taxon>
        <taxon>Pseudomonadota</taxon>
        <taxon>Gammaproteobacteria</taxon>
        <taxon>Alteromonadales</taxon>
        <taxon>Colwelliaceae</taxon>
        <taxon>Thalassotalea</taxon>
    </lineage>
</organism>
<evidence type="ECO:0000256" key="4">
    <source>
        <dbReference type="ARBA" id="ARBA00023277"/>
    </source>
</evidence>
<dbReference type="InterPro" id="IPR014718">
    <property type="entry name" value="GH-type_carb-bd"/>
</dbReference>
<dbReference type="InterPro" id="IPR047215">
    <property type="entry name" value="Galactose_mutarotase-like"/>
</dbReference>
<dbReference type="CDD" id="cd09019">
    <property type="entry name" value="galactose_mutarotase_like"/>
    <property type="match status" value="1"/>
</dbReference>
<comment type="catalytic activity">
    <reaction evidence="5">
        <text>alpha-D-glucose = beta-D-glucose</text>
        <dbReference type="Rhea" id="RHEA:10264"/>
        <dbReference type="ChEBI" id="CHEBI:15903"/>
        <dbReference type="ChEBI" id="CHEBI:17925"/>
        <dbReference type="EC" id="5.1.3.3"/>
    </reaction>
</comment>
<keyword evidence="4 5" id="KW-0119">Carbohydrate metabolism</keyword>
<protein>
    <recommendedName>
        <fullName evidence="5">Aldose 1-epimerase</fullName>
        <ecNumber evidence="5">5.1.3.3</ecNumber>
    </recommendedName>
</protein>
<keyword evidence="3 5" id="KW-0413">Isomerase</keyword>
<sequence>MNSKPLTEHKKIHQKSFGHLSNGENAQLFILKNSHGTEVSITNFGAIITGLSIADANGNFDDIVLGYENVTDYENDTYYLGAIIGRYAGRIKNGEIIVNNHKYQLTLNAGNSQLHGGNKGLNKQLWRAHYNTNDTSVTLVLAYTSPDGEEGFPGTVDFKVHYTLTEENELIVEYFASADQTTIINLTQHSYFNLAGHDNGNIEDHYLTMNAQYYLPMNNEAYPTGEIKAVQGGIHDFRQSKRIGKDISSKDPQIIIGKGYDNYWLLNELDSSQQSYSAQVEERKSGRRMTVVTDQPSLILYTANYIDGSHIGKNNTCYQQRAALCLEPVRAVTKNYINDFTPTMLYPDKPFYGKTVYRFDTIAKKLD</sequence>
<dbReference type="EMBL" id="BNAH01000014">
    <property type="protein sequence ID" value="GHE99476.1"/>
    <property type="molecule type" value="Genomic_DNA"/>
</dbReference>
<dbReference type="EC" id="5.1.3.3" evidence="5"/>
<dbReference type="Gene3D" id="2.70.98.10">
    <property type="match status" value="1"/>
</dbReference>
<dbReference type="PIRSF" id="PIRSF005096">
    <property type="entry name" value="GALM"/>
    <property type="match status" value="1"/>
</dbReference>
<evidence type="ECO:0000313" key="6">
    <source>
        <dbReference type="EMBL" id="GHE99476.1"/>
    </source>
</evidence>
<evidence type="ECO:0000256" key="3">
    <source>
        <dbReference type="ARBA" id="ARBA00023235"/>
    </source>
</evidence>
<dbReference type="InterPro" id="IPR011013">
    <property type="entry name" value="Gal_mutarotase_sf_dom"/>
</dbReference>
<comment type="similarity">
    <text evidence="2 5">Belongs to the aldose epimerase family.</text>
</comment>
<evidence type="ECO:0000256" key="5">
    <source>
        <dbReference type="PIRNR" id="PIRNR005096"/>
    </source>
</evidence>
<evidence type="ECO:0000313" key="7">
    <source>
        <dbReference type="Proteomes" id="UP000626370"/>
    </source>
</evidence>
<comment type="pathway">
    <text evidence="1 5">Carbohydrate metabolism; hexose metabolism.</text>
</comment>
<gene>
    <name evidence="6" type="primary">galM</name>
    <name evidence="6" type="ORF">GCM10011501_31310</name>
</gene>
<dbReference type="PANTHER" id="PTHR10091">
    <property type="entry name" value="ALDOSE-1-EPIMERASE"/>
    <property type="match status" value="1"/>
</dbReference>
<keyword evidence="7" id="KW-1185">Reference proteome</keyword>
<dbReference type="InterPro" id="IPR008183">
    <property type="entry name" value="Aldose_1/G6P_1-epimerase"/>
</dbReference>
<proteinExistence type="inferred from homology"/>
<dbReference type="RefSeq" id="WP_189379199.1">
    <property type="nucleotide sequence ID" value="NZ_BNAH01000014.1"/>
</dbReference>